<name>A0ABV7A0W0_9PROT</name>
<keyword evidence="1" id="KW-0812">Transmembrane</keyword>
<accession>A0ABV7A0W0</accession>
<feature type="transmembrane region" description="Helical" evidence="1">
    <location>
        <begin position="230"/>
        <end position="251"/>
    </location>
</feature>
<keyword evidence="3" id="KW-1185">Reference proteome</keyword>
<feature type="transmembrane region" description="Helical" evidence="1">
    <location>
        <begin position="183"/>
        <end position="206"/>
    </location>
</feature>
<comment type="caution">
    <text evidence="2">The sequence shown here is derived from an EMBL/GenBank/DDBJ whole genome shotgun (WGS) entry which is preliminary data.</text>
</comment>
<protein>
    <recommendedName>
        <fullName evidence="4">DUF4231 domain-containing protein</fullName>
    </recommendedName>
</protein>
<evidence type="ECO:0000256" key="1">
    <source>
        <dbReference type="SAM" id="Phobius"/>
    </source>
</evidence>
<dbReference type="EMBL" id="JBHRSV010000028">
    <property type="protein sequence ID" value="MFC2927274.1"/>
    <property type="molecule type" value="Genomic_DNA"/>
</dbReference>
<dbReference type="RefSeq" id="WP_343163261.1">
    <property type="nucleotide sequence ID" value="NZ_JBHRSV010000028.1"/>
</dbReference>
<keyword evidence="1" id="KW-0472">Membrane</keyword>
<gene>
    <name evidence="2" type="ORF">ACFOOR_14295</name>
</gene>
<evidence type="ECO:0000313" key="3">
    <source>
        <dbReference type="Proteomes" id="UP001595379"/>
    </source>
</evidence>
<feature type="transmembrane region" description="Helical" evidence="1">
    <location>
        <begin position="369"/>
        <end position="392"/>
    </location>
</feature>
<keyword evidence="1" id="KW-1133">Transmembrane helix</keyword>
<feature type="transmembrane region" description="Helical" evidence="1">
    <location>
        <begin position="340"/>
        <end position="363"/>
    </location>
</feature>
<evidence type="ECO:0000313" key="2">
    <source>
        <dbReference type="EMBL" id="MFC2927274.1"/>
    </source>
</evidence>
<dbReference type="Proteomes" id="UP001595379">
    <property type="component" value="Unassembled WGS sequence"/>
</dbReference>
<organism evidence="2 3">
    <name type="scientific">Hyphobacterium vulgare</name>
    <dbReference type="NCBI Taxonomy" id="1736751"/>
    <lineage>
        <taxon>Bacteria</taxon>
        <taxon>Pseudomonadati</taxon>
        <taxon>Pseudomonadota</taxon>
        <taxon>Alphaproteobacteria</taxon>
        <taxon>Maricaulales</taxon>
        <taxon>Maricaulaceae</taxon>
        <taxon>Hyphobacterium</taxon>
    </lineage>
</organism>
<sequence>MFKALLRMLGRGGRSAAMGGKRVTGAAATRAAGGTAPVVDPASVPEDDAEAAEALNRETGAFAEIAAGEHSDDERTIFFKLFPRPRILSLRHTEVDLEVAKLYADKARRFFAFPINLSGQNSVFYEESEGDYIEGIYGNNEQKPGVAADRDPQTPKERLIAAEDRYYVGTLTRMRRITNQNTAILFLRVAPIFLTLSFLPLLFVYLRTANAVEASGASGIALSSLASDPLILASSAVLLAGLAAAVFSYFVSYKNQQIRNTLNFNGYVETRLNRINTIRTEALKEAANAEKDKVNETEAIAAAVNWTLCYHWMIWRMFLNEHGIRNILFQIRRNSDLYKWGGFGLMLLAGAVILGLSWVFAGLSPTDLGFLAAGVAIWFVLVAWVLLFHVFADPAGLVEGRMYSGEWARFHTSGIDKGLEDQIRRDKREILLYRNRFKNENSL</sequence>
<proteinExistence type="predicted"/>
<evidence type="ECO:0008006" key="4">
    <source>
        <dbReference type="Google" id="ProtNLM"/>
    </source>
</evidence>
<reference evidence="3" key="1">
    <citation type="journal article" date="2019" name="Int. J. Syst. Evol. Microbiol.">
        <title>The Global Catalogue of Microorganisms (GCM) 10K type strain sequencing project: providing services to taxonomists for standard genome sequencing and annotation.</title>
        <authorList>
            <consortium name="The Broad Institute Genomics Platform"/>
            <consortium name="The Broad Institute Genome Sequencing Center for Infectious Disease"/>
            <person name="Wu L."/>
            <person name="Ma J."/>
        </authorList>
    </citation>
    <scope>NUCLEOTIDE SEQUENCE [LARGE SCALE GENOMIC DNA]</scope>
    <source>
        <strain evidence="3">KCTC 52487</strain>
    </source>
</reference>